<comment type="similarity">
    <text evidence="1">Belongs to the methylthioribose kinase family.</text>
</comment>
<protein>
    <submittedName>
        <fullName evidence="7">APH domain-containing protein</fullName>
    </submittedName>
</protein>
<gene>
    <name evidence="7" type="ORF">MIND_00170900</name>
</gene>
<evidence type="ECO:0000256" key="4">
    <source>
        <dbReference type="ARBA" id="ARBA00022777"/>
    </source>
</evidence>
<keyword evidence="4" id="KW-0418">Kinase</keyword>
<evidence type="ECO:0000259" key="6">
    <source>
        <dbReference type="Pfam" id="PF01636"/>
    </source>
</evidence>
<evidence type="ECO:0000313" key="8">
    <source>
        <dbReference type="Proteomes" id="UP000636479"/>
    </source>
</evidence>
<proteinExistence type="inferred from homology"/>
<dbReference type="InterPro" id="IPR011009">
    <property type="entry name" value="Kinase-like_dom_sf"/>
</dbReference>
<dbReference type="Pfam" id="PF01636">
    <property type="entry name" value="APH"/>
    <property type="match status" value="1"/>
</dbReference>
<dbReference type="Gene3D" id="3.90.1200.10">
    <property type="match status" value="1"/>
</dbReference>
<dbReference type="SUPFAM" id="SSF56112">
    <property type="entry name" value="Protein kinase-like (PK-like)"/>
    <property type="match status" value="1"/>
</dbReference>
<feature type="domain" description="Aminoglycoside phosphotransferase" evidence="6">
    <location>
        <begin position="82"/>
        <end position="330"/>
    </location>
</feature>
<dbReference type="GO" id="GO:0005524">
    <property type="term" value="F:ATP binding"/>
    <property type="evidence" value="ECO:0007669"/>
    <property type="project" value="UniProtKB-KW"/>
</dbReference>
<sequence length="398" mass="43480">MLGNGVQALNEILIVIAGLQSFDPRCTKMASSIALDLSTASGVESYLANTQFAATRVVPLAGGVGNFTFRLFLSTPHNGHRTVILKHAKPYVALSPDFPFSVDRQIYESRALEEVKKSGVCSDLVDVPAVIHHDKTANFLIIEDCGEQALTLKQLMLTATPTLETATRIGAALGEFLGRFHAWGQEQKDLLAFFDQNEQAKNITAIITYGRLIPMLTTRKVPAVELLSEPIPQEDLDAIQAIVDERTAQIHTAKTALTMGDFWTGNVLINMEPSSGEFLQANVIDWELAKPGIRALDVGQFCAEMHCVSIFHPEKANSADALIKAFLAEYRLHCGEMEDHLAGTAAKHIGAHLVTIAPTVGWGPPDESVKAVQEGLTYLWEGCSSKWLRERSMFAPLT</sequence>
<dbReference type="Gene3D" id="3.30.200.20">
    <property type="entry name" value="Phosphorylase Kinase, domain 1"/>
    <property type="match status" value="1"/>
</dbReference>
<organism evidence="7 8">
    <name type="scientific">Mycena indigotica</name>
    <dbReference type="NCBI Taxonomy" id="2126181"/>
    <lineage>
        <taxon>Eukaryota</taxon>
        <taxon>Fungi</taxon>
        <taxon>Dikarya</taxon>
        <taxon>Basidiomycota</taxon>
        <taxon>Agaricomycotina</taxon>
        <taxon>Agaricomycetes</taxon>
        <taxon>Agaricomycetidae</taxon>
        <taxon>Agaricales</taxon>
        <taxon>Marasmiineae</taxon>
        <taxon>Mycenaceae</taxon>
        <taxon>Mycena</taxon>
    </lineage>
</organism>
<dbReference type="PANTHER" id="PTHR34273">
    <property type="entry name" value="METHYLTHIORIBOSE KINASE"/>
    <property type="match status" value="1"/>
</dbReference>
<reference evidence="7" key="1">
    <citation type="submission" date="2020-05" db="EMBL/GenBank/DDBJ databases">
        <title>Mycena genomes resolve the evolution of fungal bioluminescence.</title>
        <authorList>
            <person name="Tsai I.J."/>
        </authorList>
    </citation>
    <scope>NUCLEOTIDE SEQUENCE</scope>
    <source>
        <strain evidence="7">171206Taipei</strain>
    </source>
</reference>
<dbReference type="GeneID" id="59341146"/>
<keyword evidence="5" id="KW-0067">ATP-binding</keyword>
<dbReference type="PANTHER" id="PTHR34273:SF2">
    <property type="entry name" value="METHYLTHIORIBOSE KINASE"/>
    <property type="match status" value="1"/>
</dbReference>
<evidence type="ECO:0000256" key="1">
    <source>
        <dbReference type="ARBA" id="ARBA00010165"/>
    </source>
</evidence>
<comment type="caution">
    <text evidence="7">The sequence shown here is derived from an EMBL/GenBank/DDBJ whole genome shotgun (WGS) entry which is preliminary data.</text>
</comment>
<dbReference type="AlphaFoldDB" id="A0A8H6WG71"/>
<keyword evidence="8" id="KW-1185">Reference proteome</keyword>
<dbReference type="OrthoDB" id="25129at2759"/>
<dbReference type="Proteomes" id="UP000636479">
    <property type="component" value="Unassembled WGS sequence"/>
</dbReference>
<evidence type="ECO:0000256" key="5">
    <source>
        <dbReference type="ARBA" id="ARBA00022840"/>
    </source>
</evidence>
<keyword evidence="2" id="KW-0808">Transferase</keyword>
<keyword evidence="3" id="KW-0547">Nucleotide-binding</keyword>
<evidence type="ECO:0000256" key="3">
    <source>
        <dbReference type="ARBA" id="ARBA00022741"/>
    </source>
</evidence>
<evidence type="ECO:0000313" key="7">
    <source>
        <dbReference type="EMBL" id="KAF7316517.1"/>
    </source>
</evidence>
<dbReference type="RefSeq" id="XP_037226540.1">
    <property type="nucleotide sequence ID" value="XM_037358630.1"/>
</dbReference>
<accession>A0A8H6WG71</accession>
<dbReference type="InterPro" id="IPR002575">
    <property type="entry name" value="Aminoglycoside_PTrfase"/>
</dbReference>
<dbReference type="GO" id="GO:0016301">
    <property type="term" value="F:kinase activity"/>
    <property type="evidence" value="ECO:0007669"/>
    <property type="project" value="UniProtKB-KW"/>
</dbReference>
<evidence type="ECO:0000256" key="2">
    <source>
        <dbReference type="ARBA" id="ARBA00022679"/>
    </source>
</evidence>
<dbReference type="EMBL" id="JACAZF010000001">
    <property type="protein sequence ID" value="KAF7316517.1"/>
    <property type="molecule type" value="Genomic_DNA"/>
</dbReference>
<name>A0A8H6WG71_9AGAR</name>